<name>A0A2P8HL43_9BACI</name>
<reference evidence="1 2" key="1">
    <citation type="submission" date="2018-03" db="EMBL/GenBank/DDBJ databases">
        <title>Genomic Encyclopedia of Type Strains, Phase III (KMG-III): the genomes of soil and plant-associated and newly described type strains.</title>
        <authorList>
            <person name="Whitman W."/>
        </authorList>
    </citation>
    <scope>NUCLEOTIDE SEQUENCE [LARGE SCALE GENOMIC DNA]</scope>
    <source>
        <strain evidence="1 2">CGMCC 1.07653</strain>
    </source>
</reference>
<keyword evidence="2" id="KW-1185">Reference proteome</keyword>
<dbReference type="Proteomes" id="UP000242310">
    <property type="component" value="Unassembled WGS sequence"/>
</dbReference>
<organism evidence="1 2">
    <name type="scientific">Salsuginibacillus halophilus</name>
    <dbReference type="NCBI Taxonomy" id="517424"/>
    <lineage>
        <taxon>Bacteria</taxon>
        <taxon>Bacillati</taxon>
        <taxon>Bacillota</taxon>
        <taxon>Bacilli</taxon>
        <taxon>Bacillales</taxon>
        <taxon>Bacillaceae</taxon>
        <taxon>Salsuginibacillus</taxon>
    </lineage>
</organism>
<dbReference type="AlphaFoldDB" id="A0A2P8HL43"/>
<evidence type="ECO:0000313" key="2">
    <source>
        <dbReference type="Proteomes" id="UP000242310"/>
    </source>
</evidence>
<dbReference type="EMBL" id="PYAV01000005">
    <property type="protein sequence ID" value="PSL46926.1"/>
    <property type="molecule type" value="Genomic_DNA"/>
</dbReference>
<dbReference type="OrthoDB" id="2884033at2"/>
<dbReference type="RefSeq" id="WP_106588257.1">
    <property type="nucleotide sequence ID" value="NZ_PYAV01000005.1"/>
</dbReference>
<protein>
    <submittedName>
        <fullName evidence="1">Uncharacterized protein</fullName>
    </submittedName>
</protein>
<comment type="caution">
    <text evidence="1">The sequence shown here is derived from an EMBL/GenBank/DDBJ whole genome shotgun (WGS) entry which is preliminary data.</text>
</comment>
<evidence type="ECO:0000313" key="1">
    <source>
        <dbReference type="EMBL" id="PSL46926.1"/>
    </source>
</evidence>
<sequence length="110" mass="12872">MQKEKRELLEQIQIFEDLLAEVPDDPSRLNDFVKQYRILLRLQPKNYTVPLIELTSLLKEEKPLIFRAMRSYSRSVMAVQAPLETTISKERAEARLEKFKAELSPKEPGV</sequence>
<gene>
    <name evidence="1" type="ORF">B0H94_10577</name>
</gene>
<accession>A0A2P8HL43</accession>
<proteinExistence type="predicted"/>